<organism evidence="1 2">
    <name type="scientific">Paenibacillus jilunlii</name>
    <dbReference type="NCBI Taxonomy" id="682956"/>
    <lineage>
        <taxon>Bacteria</taxon>
        <taxon>Bacillati</taxon>
        <taxon>Bacillota</taxon>
        <taxon>Bacilli</taxon>
        <taxon>Bacillales</taxon>
        <taxon>Paenibacillaceae</taxon>
        <taxon>Paenibacillus</taxon>
    </lineage>
</organism>
<dbReference type="Proteomes" id="UP000182783">
    <property type="component" value="Unassembled WGS sequence"/>
</dbReference>
<accession>A0A1G9QQN2</accession>
<proteinExistence type="predicted"/>
<dbReference type="AlphaFoldDB" id="A0A1G9QQN2"/>
<dbReference type="EMBL" id="FNGM01000009">
    <property type="protein sequence ID" value="SDM12867.1"/>
    <property type="molecule type" value="Genomic_DNA"/>
</dbReference>
<gene>
    <name evidence="1" type="ORF">SAMN05216191_10964</name>
</gene>
<name>A0A1G9QQN2_9BACL</name>
<evidence type="ECO:0000313" key="2">
    <source>
        <dbReference type="Proteomes" id="UP000182783"/>
    </source>
</evidence>
<reference evidence="1 2" key="1">
    <citation type="submission" date="2016-10" db="EMBL/GenBank/DDBJ databases">
        <authorList>
            <person name="de Groot N.N."/>
        </authorList>
    </citation>
    <scope>NUCLEOTIDE SEQUENCE [LARGE SCALE GENOMIC DNA]</scope>
    <source>
        <strain evidence="1 2">CGMCC 1.10239</strain>
    </source>
</reference>
<protein>
    <submittedName>
        <fullName evidence="1">Uncharacterized protein</fullName>
    </submittedName>
</protein>
<evidence type="ECO:0000313" key="1">
    <source>
        <dbReference type="EMBL" id="SDM12867.1"/>
    </source>
</evidence>
<sequence length="35" mass="3907">MKPGNRFVWNALHGALYKCHGANSYNAVQFTVVGR</sequence>